<dbReference type="Proteomes" id="UP000281553">
    <property type="component" value="Unassembled WGS sequence"/>
</dbReference>
<evidence type="ECO:0000256" key="1">
    <source>
        <dbReference type="SAM" id="MobiDB-lite"/>
    </source>
</evidence>
<protein>
    <submittedName>
        <fullName evidence="2">Uncharacterized protein</fullName>
    </submittedName>
</protein>
<proteinExistence type="predicted"/>
<keyword evidence="3" id="KW-1185">Reference proteome</keyword>
<dbReference type="EMBL" id="UYRU01072512">
    <property type="protein sequence ID" value="VDN22347.1"/>
    <property type="molecule type" value="Genomic_DNA"/>
</dbReference>
<gene>
    <name evidence="2" type="ORF">DILT_LOCUS14034</name>
</gene>
<feature type="region of interest" description="Disordered" evidence="1">
    <location>
        <begin position="1"/>
        <end position="53"/>
    </location>
</feature>
<accession>A0A3P7MFQ0</accession>
<feature type="compositionally biased region" description="Basic and acidic residues" evidence="1">
    <location>
        <begin position="9"/>
        <end position="41"/>
    </location>
</feature>
<sequence length="74" mass="8477">MKSAGESLTDEKSKEEPSEEPKAAAEPHEEEKKEEEKKEDASEVESNWAGLTWAQEEICTWNTEERSSAKFFEL</sequence>
<dbReference type="AlphaFoldDB" id="A0A3P7MFQ0"/>
<organism evidence="2 3">
    <name type="scientific">Dibothriocephalus latus</name>
    <name type="common">Fish tapeworm</name>
    <name type="synonym">Diphyllobothrium latum</name>
    <dbReference type="NCBI Taxonomy" id="60516"/>
    <lineage>
        <taxon>Eukaryota</taxon>
        <taxon>Metazoa</taxon>
        <taxon>Spiralia</taxon>
        <taxon>Lophotrochozoa</taxon>
        <taxon>Platyhelminthes</taxon>
        <taxon>Cestoda</taxon>
        <taxon>Eucestoda</taxon>
        <taxon>Diphyllobothriidea</taxon>
        <taxon>Diphyllobothriidae</taxon>
        <taxon>Dibothriocephalus</taxon>
    </lineage>
</organism>
<name>A0A3P7MFQ0_DIBLA</name>
<reference evidence="2 3" key="1">
    <citation type="submission" date="2018-11" db="EMBL/GenBank/DDBJ databases">
        <authorList>
            <consortium name="Pathogen Informatics"/>
        </authorList>
    </citation>
    <scope>NUCLEOTIDE SEQUENCE [LARGE SCALE GENOMIC DNA]</scope>
</reference>
<evidence type="ECO:0000313" key="3">
    <source>
        <dbReference type="Proteomes" id="UP000281553"/>
    </source>
</evidence>
<evidence type="ECO:0000313" key="2">
    <source>
        <dbReference type="EMBL" id="VDN22347.1"/>
    </source>
</evidence>